<dbReference type="Proteomes" id="UP000185936">
    <property type="component" value="Unassembled WGS sequence"/>
</dbReference>
<keyword evidence="2" id="KW-1185">Reference proteome</keyword>
<sequence>MPDTDGPFECAACGTTVAFEDARRIKTMGGLDPTKWQTLCCSNCGSRLRTIYVGE</sequence>
<dbReference type="RefSeq" id="WP_173834920.1">
    <property type="nucleotide sequence ID" value="NZ_FTNR01000021.1"/>
</dbReference>
<accession>A0A1N7H226</accession>
<proteinExistence type="predicted"/>
<evidence type="ECO:0000313" key="2">
    <source>
        <dbReference type="Proteomes" id="UP000185936"/>
    </source>
</evidence>
<protein>
    <recommendedName>
        <fullName evidence="3">Small CPxCG-related zinc finger protein</fullName>
    </recommendedName>
</protein>
<evidence type="ECO:0000313" key="1">
    <source>
        <dbReference type="EMBL" id="SIS18875.1"/>
    </source>
</evidence>
<name>A0A1N7H226_9EURY</name>
<reference evidence="2" key="1">
    <citation type="submission" date="2017-01" db="EMBL/GenBank/DDBJ databases">
        <authorList>
            <person name="Varghese N."/>
            <person name="Submissions S."/>
        </authorList>
    </citation>
    <scope>NUCLEOTIDE SEQUENCE [LARGE SCALE GENOMIC DNA]</scope>
    <source>
        <strain evidence="2">type strain: HArc-</strain>
    </source>
</reference>
<dbReference type="OrthoDB" id="314499at2157"/>
<dbReference type="EMBL" id="FTNR01000021">
    <property type="protein sequence ID" value="SIS18875.1"/>
    <property type="molecule type" value="Genomic_DNA"/>
</dbReference>
<dbReference type="AlphaFoldDB" id="A0A1N7H226"/>
<gene>
    <name evidence="1" type="ORF">SAMN05421752_12120</name>
</gene>
<organism evidence="1 2">
    <name type="scientific">Natronorubrum thiooxidans</name>
    <dbReference type="NCBI Taxonomy" id="308853"/>
    <lineage>
        <taxon>Archaea</taxon>
        <taxon>Methanobacteriati</taxon>
        <taxon>Methanobacteriota</taxon>
        <taxon>Stenosarchaea group</taxon>
        <taxon>Halobacteria</taxon>
        <taxon>Halobacteriales</taxon>
        <taxon>Natrialbaceae</taxon>
        <taxon>Natronorubrum</taxon>
    </lineage>
</organism>
<evidence type="ECO:0008006" key="3">
    <source>
        <dbReference type="Google" id="ProtNLM"/>
    </source>
</evidence>